<keyword evidence="5" id="KW-1185">Reference proteome</keyword>
<dbReference type="InterPro" id="IPR047039">
    <property type="entry name" value="AMN_phosphorylase"/>
</dbReference>
<comment type="caution">
    <text evidence="4">The sequence shown here is derived from an EMBL/GenBank/DDBJ whole genome shotgun (WGS) entry which is preliminary data.</text>
</comment>
<dbReference type="InterPro" id="IPR011271">
    <property type="entry name" value="AMP_nucleosidase"/>
</dbReference>
<comment type="function">
    <text evidence="1">Catalyzes the hydrolysis of the N-glycosidic bond of AMP to form adenine and ribose 5-phosphate. Involved in regulation of AMP concentrations.</text>
</comment>
<dbReference type="Proteomes" id="UP000233293">
    <property type="component" value="Unassembled WGS sequence"/>
</dbReference>
<dbReference type="PANTHER" id="PTHR43691:SF6">
    <property type="entry name" value="AMP NUCLEOSIDASE"/>
    <property type="match status" value="1"/>
</dbReference>
<dbReference type="EMBL" id="PIUM01000009">
    <property type="protein sequence ID" value="PKU24720.1"/>
    <property type="molecule type" value="Genomic_DNA"/>
</dbReference>
<name>A0A2N3PWE7_9PROT</name>
<keyword evidence="1" id="KW-0378">Hydrolase</keyword>
<dbReference type="CDD" id="cd17762">
    <property type="entry name" value="AMN"/>
    <property type="match status" value="1"/>
</dbReference>
<dbReference type="NCBIfam" id="TIGR01717">
    <property type="entry name" value="AMP-nucleosdse"/>
    <property type="match status" value="1"/>
</dbReference>
<dbReference type="GO" id="GO:0044209">
    <property type="term" value="P:AMP salvage"/>
    <property type="evidence" value="ECO:0007669"/>
    <property type="project" value="InterPro"/>
</dbReference>
<dbReference type="GO" id="GO:0005829">
    <property type="term" value="C:cytosol"/>
    <property type="evidence" value="ECO:0007669"/>
    <property type="project" value="TreeGrafter"/>
</dbReference>
<organism evidence="4 5">
    <name type="scientific">Telmatospirillum siberiense</name>
    <dbReference type="NCBI Taxonomy" id="382514"/>
    <lineage>
        <taxon>Bacteria</taxon>
        <taxon>Pseudomonadati</taxon>
        <taxon>Pseudomonadota</taxon>
        <taxon>Alphaproteobacteria</taxon>
        <taxon>Rhodospirillales</taxon>
        <taxon>Rhodospirillaceae</taxon>
        <taxon>Telmatospirillum</taxon>
    </lineage>
</organism>
<evidence type="ECO:0000259" key="3">
    <source>
        <dbReference type="Pfam" id="PF10423"/>
    </source>
</evidence>
<dbReference type="Pfam" id="PF01048">
    <property type="entry name" value="PNP_UDP_1"/>
    <property type="match status" value="1"/>
</dbReference>
<dbReference type="GO" id="GO:0008714">
    <property type="term" value="F:AMP nucleosidase activity"/>
    <property type="evidence" value="ECO:0007669"/>
    <property type="project" value="UniProtKB-UniRule"/>
</dbReference>
<dbReference type="InterPro" id="IPR000845">
    <property type="entry name" value="Nucleoside_phosphorylase_d"/>
</dbReference>
<evidence type="ECO:0000256" key="1">
    <source>
        <dbReference type="HAMAP-Rule" id="MF_01932"/>
    </source>
</evidence>
<dbReference type="GO" id="GO:0009116">
    <property type="term" value="P:nucleoside metabolic process"/>
    <property type="evidence" value="ECO:0007669"/>
    <property type="project" value="InterPro"/>
</dbReference>
<dbReference type="NCBIfam" id="NF006142">
    <property type="entry name" value="PRK08292.1"/>
    <property type="match status" value="1"/>
</dbReference>
<accession>A0A2N3PWE7</accession>
<feature type="domain" description="AMP nucleoside phosphorylase N-terminal" evidence="3">
    <location>
        <begin position="53"/>
        <end position="208"/>
    </location>
</feature>
<protein>
    <recommendedName>
        <fullName evidence="1">AMP nucleosidase</fullName>
        <ecNumber evidence="1">3.2.2.4</ecNumber>
    </recommendedName>
</protein>
<dbReference type="HAMAP" id="MF_01932">
    <property type="entry name" value="AMP_nucleosidase"/>
    <property type="match status" value="1"/>
</dbReference>
<dbReference type="SUPFAM" id="SSF53167">
    <property type="entry name" value="Purine and uridine phosphorylases"/>
    <property type="match status" value="1"/>
</dbReference>
<dbReference type="Gene3D" id="3.30.1730.10">
    <property type="entry name" value="AMP nucleoside phosphorylase, N-terminal domain"/>
    <property type="match status" value="1"/>
</dbReference>
<dbReference type="Pfam" id="PF10423">
    <property type="entry name" value="AMNp_N"/>
    <property type="match status" value="1"/>
</dbReference>
<comment type="similarity">
    <text evidence="1">Belongs to the AMP nucleosidase family.</text>
</comment>
<gene>
    <name evidence="1" type="primary">amn</name>
    <name evidence="4" type="ORF">CWS72_10330</name>
</gene>
<feature type="domain" description="Nucleoside phosphorylase" evidence="2">
    <location>
        <begin position="308"/>
        <end position="474"/>
    </location>
</feature>
<dbReference type="InterPro" id="IPR035994">
    <property type="entry name" value="Nucleoside_phosphorylase_sf"/>
</dbReference>
<dbReference type="EC" id="3.2.2.4" evidence="1"/>
<sequence length="527" mass="58330">MAGGADSRRGAGTSHVPVQVCPEVQVVVQNKRTVPKLLTPPRIETEAFTDAEAAVARLEEIYARNTAFLRERFEAFLKGETLTARVRAVYPFVRLTADTHTHADTSLSYGFVAGPATYETTVTRPDLYHSYFLEQIGLLLSNHGGSVEIGESSEPIPVHFAYRRDISSETGFSMGPGDRPLRDFFDTPDLATMDDAIVNGTLQPPEGAPLPLALFRAARVDYSLHRLYHYTGTDPEHFQKFVIFTNYQFYVDAFARICRERMTDGDSMAEAFVEPGNLVWRNARLGAPGPEGNAPVRTPQMPAFHLVEPDRGGITMINIGTGPSNARNITDHVAVMRPYAWLMLGHCAGLRSTQKLGDYVLAHGYAREDHVLDEELPLRVPIPALAEIQVALEQAVSAVTHCSGAELKRIMRTGTVASVDNRNWEIGDHATITRMLSQSRAVALDMESATIAANGFRFRVPYGTLLCVSDKPLHGEIKLAGMAGEFYRQRVGQHLEIGLKALETLKSLERERLHSRKLRSFAEVAFQ</sequence>
<dbReference type="OrthoDB" id="7945729at2"/>
<proteinExistence type="inferred from homology"/>
<dbReference type="Gene3D" id="3.40.50.1580">
    <property type="entry name" value="Nucleoside phosphorylase domain"/>
    <property type="match status" value="1"/>
</dbReference>
<dbReference type="AlphaFoldDB" id="A0A2N3PWE7"/>
<dbReference type="InterPro" id="IPR018953">
    <property type="entry name" value="AMP_nucleoside_Pase_N"/>
</dbReference>
<dbReference type="InterPro" id="IPR037109">
    <property type="entry name" value="AMP_N_sf"/>
</dbReference>
<reference evidence="5" key="1">
    <citation type="submission" date="2017-12" db="EMBL/GenBank/DDBJ databases">
        <title>Draft genome sequence of Telmatospirillum siberiense 26-4b1T, an acidotolerant peatland alphaproteobacterium potentially involved in sulfur cycling.</title>
        <authorList>
            <person name="Hausmann B."/>
            <person name="Pjevac P."/>
            <person name="Schreck K."/>
            <person name="Herbold C.W."/>
            <person name="Daims H."/>
            <person name="Wagner M."/>
            <person name="Pester M."/>
            <person name="Loy A."/>
        </authorList>
    </citation>
    <scope>NUCLEOTIDE SEQUENCE [LARGE SCALE GENOMIC DNA]</scope>
    <source>
        <strain evidence="5">26-4b1</strain>
    </source>
</reference>
<evidence type="ECO:0000259" key="2">
    <source>
        <dbReference type="Pfam" id="PF01048"/>
    </source>
</evidence>
<evidence type="ECO:0000313" key="5">
    <source>
        <dbReference type="Proteomes" id="UP000233293"/>
    </source>
</evidence>
<dbReference type="PANTHER" id="PTHR43691">
    <property type="entry name" value="URIDINE PHOSPHORYLASE"/>
    <property type="match status" value="1"/>
</dbReference>
<evidence type="ECO:0000313" key="4">
    <source>
        <dbReference type="EMBL" id="PKU24720.1"/>
    </source>
</evidence>
<comment type="catalytic activity">
    <reaction evidence="1">
        <text>AMP + H2O = D-ribose 5-phosphate + adenine</text>
        <dbReference type="Rhea" id="RHEA:20129"/>
        <dbReference type="ChEBI" id="CHEBI:15377"/>
        <dbReference type="ChEBI" id="CHEBI:16708"/>
        <dbReference type="ChEBI" id="CHEBI:78346"/>
        <dbReference type="ChEBI" id="CHEBI:456215"/>
        <dbReference type="EC" id="3.2.2.4"/>
    </reaction>
</comment>